<keyword evidence="1" id="KW-0812">Transmembrane</keyword>
<accession>A0A0A6PH29</accession>
<keyword evidence="1" id="KW-0472">Membrane</keyword>
<keyword evidence="1" id="KW-1133">Transmembrane helix</keyword>
<keyword evidence="3" id="KW-1185">Reference proteome</keyword>
<dbReference type="Proteomes" id="UP000030428">
    <property type="component" value="Unassembled WGS sequence"/>
</dbReference>
<feature type="transmembrane region" description="Helical" evidence="1">
    <location>
        <begin position="74"/>
        <end position="95"/>
    </location>
</feature>
<evidence type="ECO:0000256" key="1">
    <source>
        <dbReference type="SAM" id="Phobius"/>
    </source>
</evidence>
<dbReference type="AlphaFoldDB" id="A0A0A6P2C4"/>
<proteinExistence type="predicted"/>
<sequence>MIKIRHFAKWLSIFCLTLLPMEAANSVGLWDSTLPGNQTVMILFLWLLGFVILCFSLYRVLLKSQVRQGVHPHILGYTLSLLGTGGFLLVLFLSLADQIGLGWFIVIGSIYLITLLMLVILGKALKFIVLFLFIMIVVIAFHLANI</sequence>
<feature type="transmembrane region" description="Helical" evidence="1">
    <location>
        <begin position="39"/>
        <end position="62"/>
    </location>
</feature>
<accession>A0A0A6P2C4</accession>
<comment type="caution">
    <text evidence="2">The sequence shown here is derived from an EMBL/GenBank/DDBJ whole genome shotgun (WGS) entry which is preliminary data.</text>
</comment>
<dbReference type="EMBL" id="JSZA02000022">
    <property type="protein sequence ID" value="KHD04592.2"/>
    <property type="molecule type" value="Genomic_DNA"/>
</dbReference>
<evidence type="ECO:0000313" key="2">
    <source>
        <dbReference type="EMBL" id="KHD04592.2"/>
    </source>
</evidence>
<feature type="transmembrane region" description="Helical" evidence="1">
    <location>
        <begin position="101"/>
        <end position="120"/>
    </location>
</feature>
<evidence type="ECO:0000313" key="3">
    <source>
        <dbReference type="Proteomes" id="UP000030428"/>
    </source>
</evidence>
<protein>
    <submittedName>
        <fullName evidence="2">Uncharacterized protein</fullName>
    </submittedName>
</protein>
<name>A0A0A6P2C4_9GAMM</name>
<gene>
    <name evidence="2" type="ORF">PN36_07630</name>
</gene>
<organism evidence="2 3">
    <name type="scientific">Candidatus Thiomargarita nelsonii</name>
    <dbReference type="NCBI Taxonomy" id="1003181"/>
    <lineage>
        <taxon>Bacteria</taxon>
        <taxon>Pseudomonadati</taxon>
        <taxon>Pseudomonadota</taxon>
        <taxon>Gammaproteobacteria</taxon>
        <taxon>Thiotrichales</taxon>
        <taxon>Thiotrichaceae</taxon>
        <taxon>Thiomargarita</taxon>
    </lineage>
</organism>
<feature type="transmembrane region" description="Helical" evidence="1">
    <location>
        <begin position="127"/>
        <end position="144"/>
    </location>
</feature>
<reference evidence="2 3" key="1">
    <citation type="journal article" date="2016" name="Front. Microbiol.">
        <title>Single-Cell (Meta-)Genomics of a Dimorphic Candidatus Thiomargarita nelsonii Reveals Genomic Plasticity.</title>
        <authorList>
            <person name="Flood B.E."/>
            <person name="Fliss P."/>
            <person name="Jones D.S."/>
            <person name="Dick G.J."/>
            <person name="Jain S."/>
            <person name="Kaster A.K."/>
            <person name="Winkel M."/>
            <person name="Mussmann M."/>
            <person name="Bailey J."/>
        </authorList>
    </citation>
    <scope>NUCLEOTIDE SEQUENCE [LARGE SCALE GENOMIC DNA]</scope>
    <source>
        <strain evidence="2">Hydrate Ridge</strain>
    </source>
</reference>